<dbReference type="InterPro" id="IPR000182">
    <property type="entry name" value="GNAT_dom"/>
</dbReference>
<sequence length="183" mass="21509">MLFKFETFYIEPVQIQDSWAICDFVVSNDDRLKRYFPKTLEQNLTPDLSKRFIDKTIKEQQLKETFLFALKENKTKKIIGLVYIKNIDWLKKQGEFAYCVGYQYEGKGLISQSVKVLSKYAFDVLGLEALQIIVHKSNISSIKVAENCNFKWQSILENEFTPVDENPLNMELYELLKNKEFHG</sequence>
<dbReference type="GO" id="GO:0016747">
    <property type="term" value="F:acyltransferase activity, transferring groups other than amino-acyl groups"/>
    <property type="evidence" value="ECO:0007669"/>
    <property type="project" value="InterPro"/>
</dbReference>
<evidence type="ECO:0000259" key="4">
    <source>
        <dbReference type="Pfam" id="PF13302"/>
    </source>
</evidence>
<feature type="domain" description="N-acetyltransferase" evidence="4">
    <location>
        <begin position="10"/>
        <end position="151"/>
    </location>
</feature>
<dbReference type="Pfam" id="PF13302">
    <property type="entry name" value="Acetyltransf_3"/>
    <property type="match status" value="1"/>
</dbReference>
<dbReference type="PANTHER" id="PTHR43792:SF8">
    <property type="entry name" value="[RIBOSOMAL PROTEIN US5]-ALANINE N-ACETYLTRANSFERASE"/>
    <property type="match status" value="1"/>
</dbReference>
<dbReference type="AlphaFoldDB" id="A0AAU7EHT7"/>
<protein>
    <submittedName>
        <fullName evidence="5">GNAT family N-acetyltransferase</fullName>
    </submittedName>
</protein>
<gene>
    <name evidence="5" type="ORF">QLS71_006460</name>
</gene>
<evidence type="ECO:0000256" key="2">
    <source>
        <dbReference type="ARBA" id="ARBA00023315"/>
    </source>
</evidence>
<reference evidence="5" key="1">
    <citation type="submission" date="2024-04" db="EMBL/GenBank/DDBJ databases">
        <title>Mariniflexile litorale, isolated from the shallow sediments of the Sea of Japan.</title>
        <authorList>
            <person name="Romanenko L."/>
            <person name="Isaeva M."/>
        </authorList>
    </citation>
    <scope>NUCLEOTIDE SEQUENCE [LARGE SCALE GENOMIC DNA]</scope>
    <source>
        <strain evidence="5">KMM 9835</strain>
    </source>
</reference>
<dbReference type="RefSeq" id="WP_308991848.1">
    <property type="nucleotide sequence ID" value="NZ_CP155618.1"/>
</dbReference>
<dbReference type="InterPro" id="IPR051531">
    <property type="entry name" value="N-acetyltransferase"/>
</dbReference>
<dbReference type="InterPro" id="IPR016181">
    <property type="entry name" value="Acyl_CoA_acyltransferase"/>
</dbReference>
<evidence type="ECO:0000313" key="5">
    <source>
        <dbReference type="EMBL" id="XBL15654.1"/>
    </source>
</evidence>
<name>A0AAU7EHT7_9FLAO</name>
<keyword evidence="6" id="KW-1185">Reference proteome</keyword>
<comment type="similarity">
    <text evidence="3">Belongs to the acetyltransferase family. RimJ subfamily.</text>
</comment>
<evidence type="ECO:0000256" key="1">
    <source>
        <dbReference type="ARBA" id="ARBA00022679"/>
    </source>
</evidence>
<dbReference type="KEGG" id="mlil:QLS71_006460"/>
<dbReference type="Gene3D" id="3.40.630.30">
    <property type="match status" value="1"/>
</dbReference>
<dbReference type="EMBL" id="CP155618">
    <property type="protein sequence ID" value="XBL15654.1"/>
    <property type="molecule type" value="Genomic_DNA"/>
</dbReference>
<evidence type="ECO:0000313" key="6">
    <source>
        <dbReference type="Proteomes" id="UP001224325"/>
    </source>
</evidence>
<evidence type="ECO:0000256" key="3">
    <source>
        <dbReference type="ARBA" id="ARBA00038502"/>
    </source>
</evidence>
<proteinExistence type="inferred from homology"/>
<dbReference type="SUPFAM" id="SSF55729">
    <property type="entry name" value="Acyl-CoA N-acyltransferases (Nat)"/>
    <property type="match status" value="1"/>
</dbReference>
<keyword evidence="1" id="KW-0808">Transferase</keyword>
<organism evidence="5 6">
    <name type="scientific">Mariniflexile litorale</name>
    <dbReference type="NCBI Taxonomy" id="3045158"/>
    <lineage>
        <taxon>Bacteria</taxon>
        <taxon>Pseudomonadati</taxon>
        <taxon>Bacteroidota</taxon>
        <taxon>Flavobacteriia</taxon>
        <taxon>Flavobacteriales</taxon>
        <taxon>Flavobacteriaceae</taxon>
        <taxon>Mariniflexile</taxon>
    </lineage>
</organism>
<keyword evidence="2" id="KW-0012">Acyltransferase</keyword>
<accession>A0AAU7EHT7</accession>
<dbReference type="PANTHER" id="PTHR43792">
    <property type="entry name" value="GNAT FAMILY, PUTATIVE (AFU_ORTHOLOGUE AFUA_3G00765)-RELATED-RELATED"/>
    <property type="match status" value="1"/>
</dbReference>
<dbReference type="Proteomes" id="UP001224325">
    <property type="component" value="Chromosome"/>
</dbReference>